<evidence type="ECO:0000256" key="7">
    <source>
        <dbReference type="ARBA" id="ARBA00022679"/>
    </source>
</evidence>
<evidence type="ECO:0000256" key="3">
    <source>
        <dbReference type="ARBA" id="ARBA00012328"/>
    </source>
</evidence>
<dbReference type="NCBIfam" id="TIGR00046">
    <property type="entry name" value="RsmE family RNA methyltransferase"/>
    <property type="match status" value="1"/>
</dbReference>
<keyword evidence="8" id="KW-0949">S-adenosyl-L-methionine</keyword>
<comment type="subcellular location">
    <subcellularLocation>
        <location evidence="1">Cytoplasm</location>
    </subcellularLocation>
</comment>
<proteinExistence type="inferred from homology"/>
<dbReference type="EMBL" id="JAGQLN010000010">
    <property type="protein sequence ID" value="MCA9376893.1"/>
    <property type="molecule type" value="Genomic_DNA"/>
</dbReference>
<evidence type="ECO:0000256" key="9">
    <source>
        <dbReference type="ARBA" id="ARBA00025699"/>
    </source>
</evidence>
<comment type="similarity">
    <text evidence="2">Belongs to the RNA methyltransferase RsmE family.</text>
</comment>
<evidence type="ECO:0000313" key="12">
    <source>
        <dbReference type="EMBL" id="MCA9376893.1"/>
    </source>
</evidence>
<evidence type="ECO:0000256" key="6">
    <source>
        <dbReference type="ARBA" id="ARBA00022603"/>
    </source>
</evidence>
<dbReference type="Gene3D" id="3.40.1280.10">
    <property type="match status" value="1"/>
</dbReference>
<keyword evidence="5" id="KW-0698">rRNA processing</keyword>
<sequence length="235" mass="26562">MGELTLNIRRKVQPGELVDISQKDRENISELDFELPDTVIVKSLSGTFIGQFRWESGNVRLLICDRSKDDTTLPIVLLQSIPEPQNRFSRILEGCIELGVEFLIPLDTYYDKPVNDLQKLINATIADSSKQSMTDTPTDISEIMSLDKIDWSQFNTTNKICLSTEPVNTIRLSEAISIDKPHLIAIGPPRGWHSSEIEYFKDHGFHFVNLRSNILRTDTAGVVVSSIIKYIQGEL</sequence>
<dbReference type="GO" id="GO:0070042">
    <property type="term" value="F:rRNA (uridine-N3-)-methyltransferase activity"/>
    <property type="evidence" value="ECO:0007669"/>
    <property type="project" value="TreeGrafter"/>
</dbReference>
<protein>
    <recommendedName>
        <fullName evidence="3">16S rRNA (uracil(1498)-N(3))-methyltransferase</fullName>
        <ecNumber evidence="3">2.1.1.193</ecNumber>
    </recommendedName>
</protein>
<keyword evidence="4" id="KW-0963">Cytoplasm</keyword>
<comment type="caution">
    <text evidence="12">The sequence shown here is derived from an EMBL/GenBank/DDBJ whole genome shotgun (WGS) entry which is preliminary data.</text>
</comment>
<dbReference type="GO" id="GO:0070475">
    <property type="term" value="P:rRNA base methylation"/>
    <property type="evidence" value="ECO:0007669"/>
    <property type="project" value="TreeGrafter"/>
</dbReference>
<accession>A0A955KXA0</accession>
<gene>
    <name evidence="12" type="ORF">KC685_03165</name>
</gene>
<dbReference type="SUPFAM" id="SSF75217">
    <property type="entry name" value="alpha/beta knot"/>
    <property type="match status" value="1"/>
</dbReference>
<organism evidence="12 13">
    <name type="scientific">Candidatus Dojkabacteria bacterium</name>
    <dbReference type="NCBI Taxonomy" id="2099670"/>
    <lineage>
        <taxon>Bacteria</taxon>
        <taxon>Candidatus Dojkabacteria</taxon>
    </lineage>
</organism>
<keyword evidence="7" id="KW-0808">Transferase</keyword>
<evidence type="ECO:0000256" key="5">
    <source>
        <dbReference type="ARBA" id="ARBA00022552"/>
    </source>
</evidence>
<feature type="domain" description="Ribosomal RNA small subunit methyltransferase E methyltransferase" evidence="11">
    <location>
        <begin position="73"/>
        <end position="228"/>
    </location>
</feature>
<dbReference type="EC" id="2.1.1.193" evidence="3"/>
<keyword evidence="6 12" id="KW-0489">Methyltransferase</keyword>
<dbReference type="InterPro" id="IPR029028">
    <property type="entry name" value="Alpha/beta_knot_MTases"/>
</dbReference>
<evidence type="ECO:0000256" key="8">
    <source>
        <dbReference type="ARBA" id="ARBA00022691"/>
    </source>
</evidence>
<dbReference type="GO" id="GO:0005737">
    <property type="term" value="C:cytoplasm"/>
    <property type="evidence" value="ECO:0007669"/>
    <property type="project" value="UniProtKB-SubCell"/>
</dbReference>
<dbReference type="PANTHER" id="PTHR30027:SF3">
    <property type="entry name" value="16S RRNA (URACIL(1498)-N(3))-METHYLTRANSFERASE"/>
    <property type="match status" value="1"/>
</dbReference>
<evidence type="ECO:0000256" key="4">
    <source>
        <dbReference type="ARBA" id="ARBA00022490"/>
    </source>
</evidence>
<comment type="catalytic activity">
    <reaction evidence="10">
        <text>uridine(1498) in 16S rRNA + S-adenosyl-L-methionine = N(3)-methyluridine(1498) in 16S rRNA + S-adenosyl-L-homocysteine + H(+)</text>
        <dbReference type="Rhea" id="RHEA:42920"/>
        <dbReference type="Rhea" id="RHEA-COMP:10283"/>
        <dbReference type="Rhea" id="RHEA-COMP:10284"/>
        <dbReference type="ChEBI" id="CHEBI:15378"/>
        <dbReference type="ChEBI" id="CHEBI:57856"/>
        <dbReference type="ChEBI" id="CHEBI:59789"/>
        <dbReference type="ChEBI" id="CHEBI:65315"/>
        <dbReference type="ChEBI" id="CHEBI:74502"/>
        <dbReference type="EC" id="2.1.1.193"/>
    </reaction>
</comment>
<evidence type="ECO:0000256" key="10">
    <source>
        <dbReference type="ARBA" id="ARBA00047944"/>
    </source>
</evidence>
<comment type="function">
    <text evidence="9">Specifically methylates the N3 position of the uracil ring of uridine 1498 (m3U1498) in 16S rRNA. Acts on the fully assembled 30S ribosomal subunit.</text>
</comment>
<dbReference type="Proteomes" id="UP000741282">
    <property type="component" value="Unassembled WGS sequence"/>
</dbReference>
<dbReference type="InterPro" id="IPR029026">
    <property type="entry name" value="tRNA_m1G_MTases_N"/>
</dbReference>
<reference evidence="12" key="2">
    <citation type="journal article" date="2021" name="Microbiome">
        <title>Successional dynamics and alternative stable states in a saline activated sludge microbial community over 9 years.</title>
        <authorList>
            <person name="Wang Y."/>
            <person name="Ye J."/>
            <person name="Ju F."/>
            <person name="Liu L."/>
            <person name="Boyd J.A."/>
            <person name="Deng Y."/>
            <person name="Parks D.H."/>
            <person name="Jiang X."/>
            <person name="Yin X."/>
            <person name="Woodcroft B.J."/>
            <person name="Tyson G.W."/>
            <person name="Hugenholtz P."/>
            <person name="Polz M.F."/>
            <person name="Zhang T."/>
        </authorList>
    </citation>
    <scope>NUCLEOTIDE SEQUENCE</scope>
    <source>
        <strain evidence="12">HKST-UBA17</strain>
    </source>
</reference>
<evidence type="ECO:0000256" key="2">
    <source>
        <dbReference type="ARBA" id="ARBA00005528"/>
    </source>
</evidence>
<dbReference type="AlphaFoldDB" id="A0A955KXA0"/>
<evidence type="ECO:0000313" key="13">
    <source>
        <dbReference type="Proteomes" id="UP000741282"/>
    </source>
</evidence>
<reference evidence="12" key="1">
    <citation type="submission" date="2020-04" db="EMBL/GenBank/DDBJ databases">
        <authorList>
            <person name="Zhang T."/>
        </authorList>
    </citation>
    <scope>NUCLEOTIDE SEQUENCE</scope>
    <source>
        <strain evidence="12">HKST-UBA17</strain>
    </source>
</reference>
<dbReference type="InterPro" id="IPR046886">
    <property type="entry name" value="RsmE_MTase_dom"/>
</dbReference>
<dbReference type="InterPro" id="IPR006700">
    <property type="entry name" value="RsmE"/>
</dbReference>
<dbReference type="Pfam" id="PF04452">
    <property type="entry name" value="Methyltrans_RNA"/>
    <property type="match status" value="1"/>
</dbReference>
<evidence type="ECO:0000259" key="11">
    <source>
        <dbReference type="Pfam" id="PF04452"/>
    </source>
</evidence>
<evidence type="ECO:0000256" key="1">
    <source>
        <dbReference type="ARBA" id="ARBA00004496"/>
    </source>
</evidence>
<name>A0A955KXA0_9BACT</name>
<dbReference type="PANTHER" id="PTHR30027">
    <property type="entry name" value="RIBOSOMAL RNA SMALL SUBUNIT METHYLTRANSFERASE E"/>
    <property type="match status" value="1"/>
</dbReference>
<dbReference type="CDD" id="cd18084">
    <property type="entry name" value="RsmE-like"/>
    <property type="match status" value="1"/>
</dbReference>